<dbReference type="InterPro" id="IPR003838">
    <property type="entry name" value="ABC3_permease_C"/>
</dbReference>
<feature type="chain" id="PRO_5001616279" description="ABC transporter permease" evidence="8">
    <location>
        <begin position="22"/>
        <end position="391"/>
    </location>
</feature>
<evidence type="ECO:0000259" key="9">
    <source>
        <dbReference type="Pfam" id="PF02687"/>
    </source>
</evidence>
<dbReference type="InterPro" id="IPR051447">
    <property type="entry name" value="Lipoprotein-release_system"/>
</dbReference>
<feature type="domain" description="ABC3 transporter permease C-terminal" evidence="9">
    <location>
        <begin position="257"/>
        <end position="384"/>
    </location>
</feature>
<comment type="subcellular location">
    <subcellularLocation>
        <location evidence="1">Cell membrane</location>
        <topology evidence="1">Multi-pass membrane protein</topology>
    </subcellularLocation>
</comment>
<feature type="domain" description="MacB-like periplasmic core" evidence="10">
    <location>
        <begin position="27"/>
        <end position="222"/>
    </location>
</feature>
<evidence type="ECO:0000256" key="4">
    <source>
        <dbReference type="ARBA" id="ARBA00022692"/>
    </source>
</evidence>
<evidence type="ECO:0008006" key="13">
    <source>
        <dbReference type="Google" id="ProtNLM"/>
    </source>
</evidence>
<keyword evidence="5 7" id="KW-1133">Transmembrane helix</keyword>
<feature type="transmembrane region" description="Helical" evidence="7">
    <location>
        <begin position="254"/>
        <end position="278"/>
    </location>
</feature>
<dbReference type="InterPro" id="IPR025857">
    <property type="entry name" value="MacB_PCD"/>
</dbReference>
<evidence type="ECO:0000313" key="11">
    <source>
        <dbReference type="EMBL" id="KDA53802.1"/>
    </source>
</evidence>
<dbReference type="RefSeq" id="WP_038048754.1">
    <property type="nucleotide sequence ID" value="NZ_JMFG01000016.1"/>
</dbReference>
<comment type="caution">
    <text evidence="11">The sequence shown here is derived from an EMBL/GenBank/DDBJ whole genome shotgun (WGS) entry which is preliminary data.</text>
</comment>
<dbReference type="Pfam" id="PF12704">
    <property type="entry name" value="MacB_PCD"/>
    <property type="match status" value="1"/>
</dbReference>
<sequence>MRVTWLLAFRFLRRRSSPLLAASSRAALVAVALGVAALVVVLALMSGYRAALTQGILAASGHVLVVPAPGESEEELARLFSSRQGVAAVGRTLFVPGLAATSPQAQGEVITLKAADQLPPFVPELSPSGAGPMPVAVGEGLSARLKVKVGDVVFLQLAQPSGRLAYVPARVAAVFSTGFSEFRDSWLFCRFQEMTKHGRGWGSALVEVYLKNPDDAERFAEAWGQELGPRALLRSWSEMNRELFAALRWQKITLALVLSLIVGVGAFEVASALVVLITEKRRELGILLAMGASPSLVRRTVVAAGGLLGVGGVVVGTVFGLGLVGVLAALGIPRFSSELASIYMVSRIPWQVRLGDVLWVVAAGAFEVLLASVAAARPLASRQPAEVLRWV</sequence>
<evidence type="ECO:0000259" key="10">
    <source>
        <dbReference type="Pfam" id="PF12704"/>
    </source>
</evidence>
<accession>A0A062XML6</accession>
<name>A0A062XML6_9BACT</name>
<evidence type="ECO:0000256" key="2">
    <source>
        <dbReference type="ARBA" id="ARBA00005236"/>
    </source>
</evidence>
<dbReference type="STRING" id="1312852.EG19_02195"/>
<dbReference type="OrthoDB" id="9808461at2"/>
<dbReference type="GO" id="GO:0044874">
    <property type="term" value="P:lipoprotein localization to outer membrane"/>
    <property type="evidence" value="ECO:0007669"/>
    <property type="project" value="TreeGrafter"/>
</dbReference>
<evidence type="ECO:0000256" key="5">
    <source>
        <dbReference type="ARBA" id="ARBA00022989"/>
    </source>
</evidence>
<dbReference type="AlphaFoldDB" id="A0A062XML6"/>
<comment type="similarity">
    <text evidence="2">Belongs to the ABC-4 integral membrane protein family. LolC/E subfamily.</text>
</comment>
<dbReference type="GO" id="GO:0098797">
    <property type="term" value="C:plasma membrane protein complex"/>
    <property type="evidence" value="ECO:0007669"/>
    <property type="project" value="TreeGrafter"/>
</dbReference>
<evidence type="ECO:0000313" key="12">
    <source>
        <dbReference type="Proteomes" id="UP000027284"/>
    </source>
</evidence>
<organism evidence="11 12">
    <name type="scientific">Thermoanaerobaculum aquaticum</name>
    <dbReference type="NCBI Taxonomy" id="1312852"/>
    <lineage>
        <taxon>Bacteria</taxon>
        <taxon>Pseudomonadati</taxon>
        <taxon>Acidobacteriota</taxon>
        <taxon>Thermoanaerobaculia</taxon>
        <taxon>Thermoanaerobaculales</taxon>
        <taxon>Thermoanaerobaculaceae</taxon>
        <taxon>Thermoanaerobaculum</taxon>
    </lineage>
</organism>
<feature type="signal peptide" evidence="8">
    <location>
        <begin position="1"/>
        <end position="21"/>
    </location>
</feature>
<feature type="transmembrane region" description="Helical" evidence="7">
    <location>
        <begin position="299"/>
        <end position="332"/>
    </location>
</feature>
<evidence type="ECO:0000256" key="3">
    <source>
        <dbReference type="ARBA" id="ARBA00022475"/>
    </source>
</evidence>
<dbReference type="PANTHER" id="PTHR30489:SF0">
    <property type="entry name" value="LIPOPROTEIN-RELEASING SYSTEM TRANSMEMBRANE PROTEIN LOLE"/>
    <property type="match status" value="1"/>
</dbReference>
<evidence type="ECO:0000256" key="1">
    <source>
        <dbReference type="ARBA" id="ARBA00004651"/>
    </source>
</evidence>
<reference evidence="11 12" key="1">
    <citation type="submission" date="2014-04" db="EMBL/GenBank/DDBJ databases">
        <title>The Genome Sequence of Thermoanaerobaculum aquaticum MP-01, The First Cultivated Group 23 Acidobacterium.</title>
        <authorList>
            <person name="Stamps B.W."/>
            <person name="Losey N.A."/>
            <person name="Lawson P.A."/>
            <person name="Stevenson B.S."/>
        </authorList>
    </citation>
    <scope>NUCLEOTIDE SEQUENCE [LARGE SCALE GENOMIC DNA]</scope>
    <source>
        <strain evidence="11 12">MP-01</strain>
    </source>
</reference>
<evidence type="ECO:0000256" key="7">
    <source>
        <dbReference type="SAM" id="Phobius"/>
    </source>
</evidence>
<keyword evidence="12" id="KW-1185">Reference proteome</keyword>
<proteinExistence type="inferred from homology"/>
<protein>
    <recommendedName>
        <fullName evidence="13">ABC transporter permease</fullName>
    </recommendedName>
</protein>
<keyword evidence="8" id="KW-0732">Signal</keyword>
<gene>
    <name evidence="11" type="ORF">EG19_02195</name>
</gene>
<evidence type="ECO:0000256" key="6">
    <source>
        <dbReference type="ARBA" id="ARBA00023136"/>
    </source>
</evidence>
<keyword evidence="4 7" id="KW-0812">Transmembrane</keyword>
<dbReference type="PANTHER" id="PTHR30489">
    <property type="entry name" value="LIPOPROTEIN-RELEASING SYSTEM TRANSMEMBRANE PROTEIN LOLE"/>
    <property type="match status" value="1"/>
</dbReference>
<keyword evidence="3" id="KW-1003">Cell membrane</keyword>
<evidence type="ECO:0000256" key="8">
    <source>
        <dbReference type="SAM" id="SignalP"/>
    </source>
</evidence>
<dbReference type="Pfam" id="PF02687">
    <property type="entry name" value="FtsX"/>
    <property type="match status" value="1"/>
</dbReference>
<dbReference type="Proteomes" id="UP000027284">
    <property type="component" value="Unassembled WGS sequence"/>
</dbReference>
<keyword evidence="6 7" id="KW-0472">Membrane</keyword>
<dbReference type="EMBL" id="JMFG01000016">
    <property type="protein sequence ID" value="KDA53802.1"/>
    <property type="molecule type" value="Genomic_DNA"/>
</dbReference>
<feature type="transmembrane region" description="Helical" evidence="7">
    <location>
        <begin position="357"/>
        <end position="376"/>
    </location>
</feature>